<name>A0A2T3AEL3_9PEZI</name>
<feature type="transmembrane region" description="Helical" evidence="2">
    <location>
        <begin position="280"/>
        <end position="302"/>
    </location>
</feature>
<accession>A0A2T3AEL3</accession>
<organism evidence="3 4">
    <name type="scientific">Coniella lustricola</name>
    <dbReference type="NCBI Taxonomy" id="2025994"/>
    <lineage>
        <taxon>Eukaryota</taxon>
        <taxon>Fungi</taxon>
        <taxon>Dikarya</taxon>
        <taxon>Ascomycota</taxon>
        <taxon>Pezizomycotina</taxon>
        <taxon>Sordariomycetes</taxon>
        <taxon>Sordariomycetidae</taxon>
        <taxon>Diaporthales</taxon>
        <taxon>Schizoparmaceae</taxon>
        <taxon>Coniella</taxon>
    </lineage>
</organism>
<reference evidence="3 4" key="1">
    <citation type="journal article" date="2018" name="Mycol. Prog.">
        <title>Coniella lustricola, a new species from submerged detritus.</title>
        <authorList>
            <person name="Raudabaugh D.B."/>
            <person name="Iturriaga T."/>
            <person name="Carver A."/>
            <person name="Mondo S."/>
            <person name="Pangilinan J."/>
            <person name="Lipzen A."/>
            <person name="He G."/>
            <person name="Amirebrahimi M."/>
            <person name="Grigoriev I.V."/>
            <person name="Miller A.N."/>
        </authorList>
    </citation>
    <scope>NUCLEOTIDE SEQUENCE [LARGE SCALE GENOMIC DNA]</scope>
    <source>
        <strain evidence="3 4">B22-T-1</strain>
    </source>
</reference>
<keyword evidence="2" id="KW-1133">Transmembrane helix</keyword>
<feature type="region of interest" description="Disordered" evidence="1">
    <location>
        <begin position="136"/>
        <end position="161"/>
    </location>
</feature>
<keyword evidence="4" id="KW-1185">Reference proteome</keyword>
<dbReference type="InParanoid" id="A0A2T3AEL3"/>
<feature type="region of interest" description="Disordered" evidence="1">
    <location>
        <begin position="315"/>
        <end position="376"/>
    </location>
</feature>
<evidence type="ECO:0000256" key="2">
    <source>
        <dbReference type="SAM" id="Phobius"/>
    </source>
</evidence>
<keyword evidence="2" id="KW-0472">Membrane</keyword>
<gene>
    <name evidence="3" type="ORF">BD289DRAFT_159208</name>
</gene>
<feature type="compositionally biased region" description="Polar residues" evidence="1">
    <location>
        <begin position="224"/>
        <end position="244"/>
    </location>
</feature>
<feature type="region of interest" description="Disordered" evidence="1">
    <location>
        <begin position="219"/>
        <end position="270"/>
    </location>
</feature>
<protein>
    <submittedName>
        <fullName evidence="3">Uncharacterized protein</fullName>
    </submittedName>
</protein>
<dbReference type="AlphaFoldDB" id="A0A2T3AEL3"/>
<keyword evidence="2" id="KW-0812">Transmembrane</keyword>
<evidence type="ECO:0000313" key="3">
    <source>
        <dbReference type="EMBL" id="PSR94184.1"/>
    </source>
</evidence>
<sequence length="376" mass="39191">MLSMTSASYIVYLNRSSTSHPVASSEIVSLLPRHDIDLYADLDQEKKNAIPPDQGDDKNTQWRFHLLHTNNNNDGTLPVTTSIFYTTSTTLINPTPIVTSTLISLINLTSTSISQTTQVVVTIGTTTITTSCSCDESSSSFSPSSKTRLHHPHIPPSLSSTVEGSADCSQDSFGGGSACSAWLPTQTSGVMITITVPDVSGTDVFTYSLMPTSSTHFLSHHPEQTQTLLPSSITGSSPRSFVTETNSNTANPSASSTATSTPQSNTYPASSHDPLTAGQIVGVVIAAIVFVLALMLGCRWLAGVLGPVRRRWRDGKAGVRGQAAGSGQGSGRGGDSVEMLRFGGADGAGHAGAGSGNAPRQGEGEGAESSRGDFVV</sequence>
<feature type="compositionally biased region" description="Gly residues" evidence="1">
    <location>
        <begin position="324"/>
        <end position="334"/>
    </location>
</feature>
<feature type="compositionally biased region" description="Low complexity" evidence="1">
    <location>
        <begin position="136"/>
        <end position="146"/>
    </location>
</feature>
<evidence type="ECO:0000313" key="4">
    <source>
        <dbReference type="Proteomes" id="UP000241462"/>
    </source>
</evidence>
<evidence type="ECO:0000256" key="1">
    <source>
        <dbReference type="SAM" id="MobiDB-lite"/>
    </source>
</evidence>
<feature type="compositionally biased region" description="Low complexity" evidence="1">
    <location>
        <begin position="245"/>
        <end position="266"/>
    </location>
</feature>
<proteinExistence type="predicted"/>
<dbReference type="EMBL" id="KZ678401">
    <property type="protein sequence ID" value="PSR94184.1"/>
    <property type="molecule type" value="Genomic_DNA"/>
</dbReference>
<feature type="compositionally biased region" description="Gly residues" evidence="1">
    <location>
        <begin position="344"/>
        <end position="355"/>
    </location>
</feature>
<dbReference type="Proteomes" id="UP000241462">
    <property type="component" value="Unassembled WGS sequence"/>
</dbReference>